<reference evidence="3" key="1">
    <citation type="journal article" date="2015" name="Nat. Genet.">
        <title>The genome and transcriptome of the zoonotic hookworm Ancylostoma ceylanicum identify infection-specific gene families.</title>
        <authorList>
            <person name="Schwarz E.M."/>
            <person name="Hu Y."/>
            <person name="Antoshechkin I."/>
            <person name="Miller M.M."/>
            <person name="Sternberg P.W."/>
            <person name="Aroian R.V."/>
        </authorList>
    </citation>
    <scope>NUCLEOTIDE SEQUENCE</scope>
    <source>
        <strain evidence="3">HY135</strain>
    </source>
</reference>
<keyword evidence="3" id="KW-1185">Reference proteome</keyword>
<comment type="caution">
    <text evidence="2">The sequence shown here is derived from an EMBL/GenBank/DDBJ whole genome shotgun (WGS) entry which is preliminary data.</text>
</comment>
<evidence type="ECO:0000313" key="3">
    <source>
        <dbReference type="Proteomes" id="UP000024635"/>
    </source>
</evidence>
<dbReference type="AlphaFoldDB" id="A0A016TY57"/>
<dbReference type="EMBL" id="JARK01001406">
    <property type="protein sequence ID" value="EYC07522.1"/>
    <property type="molecule type" value="Genomic_DNA"/>
</dbReference>
<proteinExistence type="predicted"/>
<protein>
    <submittedName>
        <fullName evidence="2">Uncharacterized protein</fullName>
    </submittedName>
</protein>
<feature type="compositionally biased region" description="Pro residues" evidence="1">
    <location>
        <begin position="20"/>
        <end position="33"/>
    </location>
</feature>
<sequence length="77" mass="8889">MSYHGHQYPSWSPFGRRMPMHPPPFVEPPPMPIHPSQAVISADHHQGVQPTHQESHHGPQPEHRHDTHQSENHGNHR</sequence>
<evidence type="ECO:0000313" key="2">
    <source>
        <dbReference type="EMBL" id="EYC07522.1"/>
    </source>
</evidence>
<name>A0A016TY57_9BILA</name>
<feature type="region of interest" description="Disordered" evidence="1">
    <location>
        <begin position="1"/>
        <end position="77"/>
    </location>
</feature>
<evidence type="ECO:0000256" key="1">
    <source>
        <dbReference type="SAM" id="MobiDB-lite"/>
    </source>
</evidence>
<gene>
    <name evidence="2" type="primary">Acey_s0070.g475</name>
    <name evidence="2" type="ORF">Y032_0070g475</name>
</gene>
<accession>A0A016TY57</accession>
<organism evidence="2 3">
    <name type="scientific">Ancylostoma ceylanicum</name>
    <dbReference type="NCBI Taxonomy" id="53326"/>
    <lineage>
        <taxon>Eukaryota</taxon>
        <taxon>Metazoa</taxon>
        <taxon>Ecdysozoa</taxon>
        <taxon>Nematoda</taxon>
        <taxon>Chromadorea</taxon>
        <taxon>Rhabditida</taxon>
        <taxon>Rhabditina</taxon>
        <taxon>Rhabditomorpha</taxon>
        <taxon>Strongyloidea</taxon>
        <taxon>Ancylostomatidae</taxon>
        <taxon>Ancylostomatinae</taxon>
        <taxon>Ancylostoma</taxon>
    </lineage>
</organism>
<dbReference type="Proteomes" id="UP000024635">
    <property type="component" value="Unassembled WGS sequence"/>
</dbReference>
<feature type="compositionally biased region" description="Basic and acidic residues" evidence="1">
    <location>
        <begin position="53"/>
        <end position="77"/>
    </location>
</feature>